<dbReference type="Proteomes" id="UP001596495">
    <property type="component" value="Unassembled WGS sequence"/>
</dbReference>
<feature type="transmembrane region" description="Helical" evidence="1">
    <location>
        <begin position="12"/>
        <end position="32"/>
    </location>
</feature>
<dbReference type="EMBL" id="JBHTBX010000002">
    <property type="protein sequence ID" value="MFC7433928.1"/>
    <property type="molecule type" value="Genomic_DNA"/>
</dbReference>
<evidence type="ECO:0000313" key="3">
    <source>
        <dbReference type="Proteomes" id="UP001596495"/>
    </source>
</evidence>
<accession>A0ABW2R778</accession>
<keyword evidence="3" id="KW-1185">Reference proteome</keyword>
<keyword evidence="1" id="KW-0472">Membrane</keyword>
<keyword evidence="1" id="KW-0812">Transmembrane</keyword>
<evidence type="ECO:0000313" key="2">
    <source>
        <dbReference type="EMBL" id="MFC7433928.1"/>
    </source>
</evidence>
<protein>
    <recommendedName>
        <fullName evidence="4">Transmembrane protein</fullName>
    </recommendedName>
</protein>
<keyword evidence="1" id="KW-1133">Transmembrane helix</keyword>
<reference evidence="3" key="1">
    <citation type="journal article" date="2019" name="Int. J. Syst. Evol. Microbiol.">
        <title>The Global Catalogue of Microorganisms (GCM) 10K type strain sequencing project: providing services to taxonomists for standard genome sequencing and annotation.</title>
        <authorList>
            <consortium name="The Broad Institute Genomics Platform"/>
            <consortium name="The Broad Institute Genome Sequencing Center for Infectious Disease"/>
            <person name="Wu L."/>
            <person name="Ma J."/>
        </authorList>
    </citation>
    <scope>NUCLEOTIDE SEQUENCE [LARGE SCALE GENOMIC DNA]</scope>
    <source>
        <strain evidence="3">CCUG 54518</strain>
    </source>
</reference>
<gene>
    <name evidence="2" type="ORF">ACFQNJ_05325</name>
</gene>
<comment type="caution">
    <text evidence="2">The sequence shown here is derived from an EMBL/GenBank/DDBJ whole genome shotgun (WGS) entry which is preliminary data.</text>
</comment>
<organism evidence="2 3">
    <name type="scientific">Hydrogenophaga bisanensis</name>
    <dbReference type="NCBI Taxonomy" id="439611"/>
    <lineage>
        <taxon>Bacteria</taxon>
        <taxon>Pseudomonadati</taxon>
        <taxon>Pseudomonadota</taxon>
        <taxon>Betaproteobacteria</taxon>
        <taxon>Burkholderiales</taxon>
        <taxon>Comamonadaceae</taxon>
        <taxon>Hydrogenophaga</taxon>
    </lineage>
</organism>
<feature type="transmembrane region" description="Helical" evidence="1">
    <location>
        <begin position="44"/>
        <end position="70"/>
    </location>
</feature>
<dbReference type="RefSeq" id="WP_382254572.1">
    <property type="nucleotide sequence ID" value="NZ_JBHTBX010000002.1"/>
</dbReference>
<evidence type="ECO:0008006" key="4">
    <source>
        <dbReference type="Google" id="ProtNLM"/>
    </source>
</evidence>
<proteinExistence type="predicted"/>
<sequence>MTFLHRPRVQQTLLILFTGMVLISWSAAAYTWRLRCEGFGCIGVGIAWAMWTGVLYAPALLLGLLLRWLPTKAPGEEGAAPLPARWWPRWLLWLHLGLGAALGLYWVVARLRF</sequence>
<name>A0ABW2R778_9BURK</name>
<feature type="transmembrane region" description="Helical" evidence="1">
    <location>
        <begin position="90"/>
        <end position="108"/>
    </location>
</feature>
<evidence type="ECO:0000256" key="1">
    <source>
        <dbReference type="SAM" id="Phobius"/>
    </source>
</evidence>